<dbReference type="RefSeq" id="WP_072381487.1">
    <property type="nucleotide sequence ID" value="NZ_FNXB01000060.1"/>
</dbReference>
<protein>
    <submittedName>
        <fullName evidence="4">NAD(P)H azoreductase</fullName>
        <ecNumber evidence="4">1.7.-.-</ecNumber>
    </submittedName>
    <submittedName>
        <fullName evidence="5">Uncharacterized conserved protein YbjT, contains NAD(P)-binding and DUF2867 domains</fullName>
    </submittedName>
</protein>
<dbReference type="Pfam" id="PF05368">
    <property type="entry name" value="NmrA"/>
    <property type="match status" value="1"/>
</dbReference>
<dbReference type="Proteomes" id="UP000198939">
    <property type="component" value="Unassembled WGS sequence"/>
</dbReference>
<evidence type="ECO:0000256" key="2">
    <source>
        <dbReference type="ARBA" id="ARBA00023276"/>
    </source>
</evidence>
<keyword evidence="7" id="KW-1185">Reference proteome</keyword>
<evidence type="ECO:0000313" key="7">
    <source>
        <dbReference type="Proteomes" id="UP000198939"/>
    </source>
</evidence>
<accession>A0A1H8VYU1</accession>
<dbReference type="EMBL" id="FOCV01000049">
    <property type="protein sequence ID" value="SEP20510.1"/>
    <property type="molecule type" value="Genomic_DNA"/>
</dbReference>
<dbReference type="OrthoDB" id="9814124at2"/>
<dbReference type="EC" id="1.7.-.-" evidence="4"/>
<sequence length="319" mass="34759">MTQSQTPTSFGLGNASDGSNAGAKLKVLVVGATGFLGAKILRNLAHDENATVLAMSRKGAPSGDVAGVEWVRGDMMDPASLDRALQGVDVVVSSANSYMKGSLDTDFQGNKNLIEAAARAKVNRFVFLSIVSCEAASKVPHFHAKKVAEDRIKTSGVPYVFVRAPSFLDQSTDYIAKAVKGGKFQGMGDKATRWSYVLTDDLASYLAKAATYRGTEIVNQTIDVGWSDGPKNQQELADTISSVVNKRLKIQIIPWWILRVAARPVKLFSELGYDLIQMFLFFKTGLYVSNTARQERFFGPAPTARDAITRWARNQQLIP</sequence>
<dbReference type="AlphaFoldDB" id="A0A1H8VYU1"/>
<dbReference type="PANTHER" id="PTHR47128">
    <property type="match status" value="1"/>
</dbReference>
<name>A0A1H8VYU1_9HYPH</name>
<proteinExistence type="predicted"/>
<evidence type="ECO:0000259" key="3">
    <source>
        <dbReference type="Pfam" id="PF05368"/>
    </source>
</evidence>
<dbReference type="PANTHER" id="PTHR47128:SF2">
    <property type="entry name" value="PROTEIN HIGH CHLOROPHYLL FLUORESCENCE PHENOTYPE 244, CHLOROPLASTIC"/>
    <property type="match status" value="1"/>
</dbReference>
<reference evidence="5 7" key="2">
    <citation type="submission" date="2016-10" db="EMBL/GenBank/DDBJ databases">
        <authorList>
            <person name="Varghese N."/>
            <person name="Submissions S."/>
        </authorList>
    </citation>
    <scope>NUCLEOTIDE SEQUENCE [LARGE SCALE GENOMIC DNA]</scope>
    <source>
        <strain evidence="5 7">CGMCC 1.7071</strain>
    </source>
</reference>
<dbReference type="Gene3D" id="3.40.50.720">
    <property type="entry name" value="NAD(P)-binding Rossmann-like Domain"/>
    <property type="match status" value="1"/>
</dbReference>
<evidence type="ECO:0000313" key="4">
    <source>
        <dbReference type="EMBL" id="SEI19709.1"/>
    </source>
</evidence>
<keyword evidence="4" id="KW-0560">Oxidoreductase</keyword>
<dbReference type="CDD" id="cd05243">
    <property type="entry name" value="SDR_a5"/>
    <property type="match status" value="1"/>
</dbReference>
<dbReference type="Proteomes" id="UP000183063">
    <property type="component" value="Unassembled WGS sequence"/>
</dbReference>
<keyword evidence="1" id="KW-0602">Photosynthesis</keyword>
<dbReference type="InterPro" id="IPR044256">
    <property type="entry name" value="HCF244-like"/>
</dbReference>
<evidence type="ECO:0000313" key="5">
    <source>
        <dbReference type="EMBL" id="SEP20510.1"/>
    </source>
</evidence>
<dbReference type="STRING" id="501024.RTCCBAU85039_6222"/>
<organism evidence="4 6">
    <name type="scientific">Rhizobium tibeticum</name>
    <dbReference type="NCBI Taxonomy" id="501024"/>
    <lineage>
        <taxon>Bacteria</taxon>
        <taxon>Pseudomonadati</taxon>
        <taxon>Pseudomonadota</taxon>
        <taxon>Alphaproteobacteria</taxon>
        <taxon>Hyphomicrobiales</taxon>
        <taxon>Rhizobiaceae</taxon>
        <taxon>Rhizobium/Agrobacterium group</taxon>
        <taxon>Rhizobium</taxon>
    </lineage>
</organism>
<dbReference type="InterPro" id="IPR036291">
    <property type="entry name" value="NAD(P)-bd_dom_sf"/>
</dbReference>
<dbReference type="GO" id="GO:0015979">
    <property type="term" value="P:photosynthesis"/>
    <property type="evidence" value="ECO:0007669"/>
    <property type="project" value="UniProtKB-KW"/>
</dbReference>
<dbReference type="SUPFAM" id="SSF51735">
    <property type="entry name" value="NAD(P)-binding Rossmann-fold domains"/>
    <property type="match status" value="1"/>
</dbReference>
<dbReference type="GO" id="GO:0009523">
    <property type="term" value="C:photosystem II"/>
    <property type="evidence" value="ECO:0007669"/>
    <property type="project" value="UniProtKB-KW"/>
</dbReference>
<gene>
    <name evidence="4" type="primary">azoB_5</name>
    <name evidence="4" type="ORF">RTCCBAU85039_6222</name>
    <name evidence="5" type="ORF">SAMN05216228_104926</name>
</gene>
<reference evidence="4" key="1">
    <citation type="submission" date="2016-10" db="EMBL/GenBank/DDBJ databases">
        <authorList>
            <person name="de Groot N.N."/>
        </authorList>
    </citation>
    <scope>NUCLEOTIDE SEQUENCE [LARGE SCALE GENOMIC DNA]</scope>
    <source>
        <strain evidence="4">CCBAU85039</strain>
    </source>
</reference>
<dbReference type="EMBL" id="FNXB01000060">
    <property type="protein sequence ID" value="SEI19709.1"/>
    <property type="molecule type" value="Genomic_DNA"/>
</dbReference>
<evidence type="ECO:0000256" key="1">
    <source>
        <dbReference type="ARBA" id="ARBA00022531"/>
    </source>
</evidence>
<dbReference type="InterPro" id="IPR008030">
    <property type="entry name" value="NmrA-like"/>
</dbReference>
<keyword evidence="2" id="KW-0604">Photosystem II</keyword>
<evidence type="ECO:0000313" key="6">
    <source>
        <dbReference type="Proteomes" id="UP000183063"/>
    </source>
</evidence>
<dbReference type="GO" id="GO:0016491">
    <property type="term" value="F:oxidoreductase activity"/>
    <property type="evidence" value="ECO:0007669"/>
    <property type="project" value="UniProtKB-KW"/>
</dbReference>
<feature type="domain" description="NmrA-like" evidence="3">
    <location>
        <begin position="25"/>
        <end position="283"/>
    </location>
</feature>
<reference evidence="6" key="3">
    <citation type="submission" date="2016-10" db="EMBL/GenBank/DDBJ databases">
        <authorList>
            <person name="Wibberg D."/>
        </authorList>
    </citation>
    <scope>NUCLEOTIDE SEQUENCE [LARGE SCALE GENOMIC DNA]</scope>
</reference>